<organism evidence="1 2">
    <name type="scientific">Vitis rotundifolia</name>
    <name type="common">Muscadine grape</name>
    <dbReference type="NCBI Taxonomy" id="103349"/>
    <lineage>
        <taxon>Eukaryota</taxon>
        <taxon>Viridiplantae</taxon>
        <taxon>Streptophyta</taxon>
        <taxon>Embryophyta</taxon>
        <taxon>Tracheophyta</taxon>
        <taxon>Spermatophyta</taxon>
        <taxon>Magnoliopsida</taxon>
        <taxon>eudicotyledons</taxon>
        <taxon>Gunneridae</taxon>
        <taxon>Pentapetalae</taxon>
        <taxon>rosids</taxon>
        <taxon>Vitales</taxon>
        <taxon>Vitaceae</taxon>
        <taxon>Viteae</taxon>
        <taxon>Vitis</taxon>
    </lineage>
</organism>
<comment type="caution">
    <text evidence="1">The sequence shown here is derived from an EMBL/GenBank/DDBJ whole genome shotgun (WGS) entry which is preliminary data.</text>
</comment>
<dbReference type="Proteomes" id="UP001168098">
    <property type="component" value="Unassembled WGS sequence"/>
</dbReference>
<dbReference type="AlphaFoldDB" id="A0AA39AJI5"/>
<keyword evidence="2" id="KW-1185">Reference proteome</keyword>
<evidence type="ECO:0000313" key="2">
    <source>
        <dbReference type="Proteomes" id="UP001168098"/>
    </source>
</evidence>
<name>A0AA39AJI5_VITRO</name>
<reference evidence="1 2" key="1">
    <citation type="journal article" date="2023" name="BMC Biotechnol.">
        <title>Vitis rotundifolia cv Carlos genome sequencing.</title>
        <authorList>
            <person name="Huff M."/>
            <person name="Hulse-Kemp A."/>
            <person name="Scheffler B."/>
            <person name="Youngblood R."/>
            <person name="Simpson S."/>
            <person name="Babiker E."/>
            <person name="Staton M."/>
        </authorList>
    </citation>
    <scope>NUCLEOTIDE SEQUENCE [LARGE SCALE GENOMIC DNA]</scope>
    <source>
        <tissue evidence="1">Leaf</tissue>
    </source>
</reference>
<accession>A0AA39AJI5</accession>
<evidence type="ECO:0000313" key="1">
    <source>
        <dbReference type="EMBL" id="KAJ9708752.1"/>
    </source>
</evidence>
<sequence>MNSVNRKGGSGISSIPAASRMMGFLHLKHAAMPFGMVDVIFSGVAVVESKGMMASIDRKKINDASDKPSEWSSPSTSKGKELWRVRSWVLMARNSVLEFMLASLHNLDCNAALSRQRKKWQIPTSLAPIGAVEGTRRIADVPRDLILVESTQLQGETEIEVNDVFWERFFTENLGSSAKEIQPERKDDESM</sequence>
<proteinExistence type="predicted"/>
<dbReference type="EMBL" id="JARBHA010000001">
    <property type="protein sequence ID" value="KAJ9708752.1"/>
    <property type="molecule type" value="Genomic_DNA"/>
</dbReference>
<protein>
    <submittedName>
        <fullName evidence="1">Uncharacterized protein</fullName>
    </submittedName>
</protein>
<gene>
    <name evidence="1" type="ORF">PVL29_000660</name>
</gene>